<protein>
    <submittedName>
        <fullName evidence="2">Uncharacterized protein</fullName>
    </submittedName>
</protein>
<organism evidence="2 3">
    <name type="scientific">Cocos nucifera</name>
    <name type="common">Coconut palm</name>
    <dbReference type="NCBI Taxonomy" id="13894"/>
    <lineage>
        <taxon>Eukaryota</taxon>
        <taxon>Viridiplantae</taxon>
        <taxon>Streptophyta</taxon>
        <taxon>Embryophyta</taxon>
        <taxon>Tracheophyta</taxon>
        <taxon>Spermatophyta</taxon>
        <taxon>Magnoliopsida</taxon>
        <taxon>Liliopsida</taxon>
        <taxon>Arecaceae</taxon>
        <taxon>Arecoideae</taxon>
        <taxon>Cocoseae</taxon>
        <taxon>Attaleinae</taxon>
        <taxon>Cocos</taxon>
    </lineage>
</organism>
<sequence>MTDHILQGPPVQLSRRNLMEALLLALPQTKITQHIINLVRTQVAKIRQTYSLSESEETSSSKSRRDKVARSVGGSASTAKEPEAKSSRVAGTVAQAVEQLSLESEGRAAKASDANEVRSDGNRFGNRKSLSTSFTSWVGNGKSLHKLHKLGKKLMESLSTSFTSGI</sequence>
<feature type="compositionally biased region" description="Basic and acidic residues" evidence="1">
    <location>
        <begin position="104"/>
        <end position="121"/>
    </location>
</feature>
<proteinExistence type="predicted"/>
<reference evidence="2" key="2">
    <citation type="submission" date="2019-07" db="EMBL/GenBank/DDBJ databases">
        <authorList>
            <person name="Yang Y."/>
            <person name="Bocs S."/>
            <person name="Baudouin L."/>
        </authorList>
    </citation>
    <scope>NUCLEOTIDE SEQUENCE</scope>
    <source>
        <tissue evidence="2">Spear leaf of Hainan Tall coconut</tissue>
    </source>
</reference>
<name>A0A8K0IRZ7_COCNU</name>
<reference evidence="2" key="1">
    <citation type="journal article" date="2017" name="Gigascience">
        <title>The genome draft of coconut (Cocos nucifera).</title>
        <authorList>
            <person name="Xiao Y."/>
            <person name="Xu P."/>
            <person name="Fan H."/>
            <person name="Baudouin L."/>
            <person name="Xia W."/>
            <person name="Bocs S."/>
            <person name="Xu J."/>
            <person name="Li Q."/>
            <person name="Guo A."/>
            <person name="Zhou L."/>
            <person name="Li J."/>
            <person name="Wu Y."/>
            <person name="Ma Z."/>
            <person name="Armero A."/>
            <person name="Issali A.E."/>
            <person name="Liu N."/>
            <person name="Peng M."/>
            <person name="Yang Y."/>
        </authorList>
    </citation>
    <scope>NUCLEOTIDE SEQUENCE</scope>
    <source>
        <tissue evidence="2">Spear leaf of Hainan Tall coconut</tissue>
    </source>
</reference>
<dbReference type="Proteomes" id="UP000797356">
    <property type="component" value="Chromosome 12"/>
</dbReference>
<accession>A0A8K0IRZ7</accession>
<dbReference type="AlphaFoldDB" id="A0A8K0IRZ7"/>
<evidence type="ECO:0000256" key="1">
    <source>
        <dbReference type="SAM" id="MobiDB-lite"/>
    </source>
</evidence>
<comment type="caution">
    <text evidence="2">The sequence shown here is derived from an EMBL/GenBank/DDBJ whole genome shotgun (WGS) entry which is preliminary data.</text>
</comment>
<evidence type="ECO:0000313" key="2">
    <source>
        <dbReference type="EMBL" id="KAG1365506.1"/>
    </source>
</evidence>
<feature type="region of interest" description="Disordered" evidence="1">
    <location>
        <begin position="104"/>
        <end position="125"/>
    </location>
</feature>
<dbReference type="EMBL" id="CM017883">
    <property type="protein sequence ID" value="KAG1365506.1"/>
    <property type="molecule type" value="Genomic_DNA"/>
</dbReference>
<evidence type="ECO:0000313" key="3">
    <source>
        <dbReference type="Proteomes" id="UP000797356"/>
    </source>
</evidence>
<keyword evidence="3" id="KW-1185">Reference proteome</keyword>
<gene>
    <name evidence="2" type="ORF">COCNU_12G005060</name>
</gene>
<feature type="region of interest" description="Disordered" evidence="1">
    <location>
        <begin position="49"/>
        <end position="90"/>
    </location>
</feature>